<keyword evidence="1" id="KW-0863">Zinc-finger</keyword>
<feature type="transmembrane region" description="Helical" evidence="2">
    <location>
        <begin position="153"/>
        <end position="170"/>
    </location>
</feature>
<gene>
    <name evidence="3" type="ORF">L3X38_026058</name>
</gene>
<keyword evidence="2" id="KW-0472">Membrane</keyword>
<dbReference type="GO" id="GO:0008270">
    <property type="term" value="F:zinc ion binding"/>
    <property type="evidence" value="ECO:0007669"/>
    <property type="project" value="UniProtKB-UniRule"/>
</dbReference>
<dbReference type="PANTHER" id="PTHR31669">
    <property type="entry name" value="PROTEIN FAR1-RELATED SEQUENCE 10-RELATED"/>
    <property type="match status" value="1"/>
</dbReference>
<dbReference type="PANTHER" id="PTHR31669:SF302">
    <property type="entry name" value="PROTEIN FAR1-RELATED SEQUENCE"/>
    <property type="match status" value="1"/>
</dbReference>
<evidence type="ECO:0000256" key="1">
    <source>
        <dbReference type="RuleBase" id="RU367018"/>
    </source>
</evidence>
<comment type="subcellular location">
    <subcellularLocation>
        <location evidence="1">Nucleus</location>
    </subcellularLocation>
</comment>
<comment type="similarity">
    <text evidence="1">Belongs to the FHY3/FAR1 family.</text>
</comment>
<dbReference type="GO" id="GO:0006355">
    <property type="term" value="P:regulation of DNA-templated transcription"/>
    <property type="evidence" value="ECO:0007669"/>
    <property type="project" value="UniProtKB-UniRule"/>
</dbReference>
<dbReference type="GO" id="GO:0005634">
    <property type="term" value="C:nucleus"/>
    <property type="evidence" value="ECO:0007669"/>
    <property type="project" value="UniProtKB-SubCell"/>
</dbReference>
<dbReference type="Proteomes" id="UP001054821">
    <property type="component" value="Chromosome 4"/>
</dbReference>
<accession>A0AAD4W2Y0</accession>
<evidence type="ECO:0000256" key="2">
    <source>
        <dbReference type="SAM" id="Phobius"/>
    </source>
</evidence>
<reference evidence="3 4" key="1">
    <citation type="journal article" date="2022" name="G3 (Bethesda)">
        <title>Whole-genome sequence and methylome profiling of the almond [Prunus dulcis (Mill.) D.A. Webb] cultivar 'Nonpareil'.</title>
        <authorList>
            <person name="D'Amico-Willman K.M."/>
            <person name="Ouma W.Z."/>
            <person name="Meulia T."/>
            <person name="Sideli G.M."/>
            <person name="Gradziel T.M."/>
            <person name="Fresnedo-Ramirez J."/>
        </authorList>
    </citation>
    <scope>NUCLEOTIDE SEQUENCE [LARGE SCALE GENOMIC DNA]</scope>
    <source>
        <strain evidence="3">Clone GOH B32 T37-40</strain>
    </source>
</reference>
<keyword evidence="1" id="KW-0479">Metal-binding</keyword>
<keyword evidence="2" id="KW-0812">Transmembrane</keyword>
<dbReference type="EMBL" id="JAJFAZ020000004">
    <property type="protein sequence ID" value="KAI5335924.1"/>
    <property type="molecule type" value="Genomic_DNA"/>
</dbReference>
<keyword evidence="1" id="KW-0862">Zinc</keyword>
<evidence type="ECO:0000313" key="4">
    <source>
        <dbReference type="Proteomes" id="UP001054821"/>
    </source>
</evidence>
<keyword evidence="1" id="KW-0539">Nucleus</keyword>
<comment type="function">
    <text evidence="1">Putative transcription activator involved in regulating light control of development.</text>
</comment>
<proteinExistence type="inferred from homology"/>
<dbReference type="InterPro" id="IPR031052">
    <property type="entry name" value="FHY3/FAR1"/>
</dbReference>
<comment type="caution">
    <text evidence="3">The sequence shown here is derived from an EMBL/GenBank/DDBJ whole genome shotgun (WGS) entry which is preliminary data.</text>
</comment>
<keyword evidence="4" id="KW-1185">Reference proteome</keyword>
<dbReference type="AlphaFoldDB" id="A0AAD4W2Y0"/>
<evidence type="ECO:0000313" key="3">
    <source>
        <dbReference type="EMBL" id="KAI5335924.1"/>
    </source>
</evidence>
<keyword evidence="2" id="KW-1133">Transmembrane helix</keyword>
<organism evidence="3 4">
    <name type="scientific">Prunus dulcis</name>
    <name type="common">Almond</name>
    <name type="synonym">Amygdalus dulcis</name>
    <dbReference type="NCBI Taxonomy" id="3755"/>
    <lineage>
        <taxon>Eukaryota</taxon>
        <taxon>Viridiplantae</taxon>
        <taxon>Streptophyta</taxon>
        <taxon>Embryophyta</taxon>
        <taxon>Tracheophyta</taxon>
        <taxon>Spermatophyta</taxon>
        <taxon>Magnoliopsida</taxon>
        <taxon>eudicotyledons</taxon>
        <taxon>Gunneridae</taxon>
        <taxon>Pentapetalae</taxon>
        <taxon>rosids</taxon>
        <taxon>fabids</taxon>
        <taxon>Rosales</taxon>
        <taxon>Rosaceae</taxon>
        <taxon>Amygdaloideae</taxon>
        <taxon>Amygdaleae</taxon>
        <taxon>Prunus</taxon>
    </lineage>
</organism>
<sequence length="175" mass="20530">MESVVAGRYDEDIVNAFLVVYIKIMMWNRVPSGTNTTRRSEGVNSFFDGFVTPTTNLREFVVKYEQALKRIMDRESDEDFESEHKYRMVNEGEFLLKHAAKFYTRNIFNKFKDEWKGMCECQNFEFVGILYQHLLKIFVRLDIDTLPDHQGEALVAMVIIGLVISVYVALHRQII</sequence>
<name>A0AAD4W2Y0_PRUDU</name>
<protein>
    <recommendedName>
        <fullName evidence="1">Protein FAR1-RELATED SEQUENCE</fullName>
    </recommendedName>
</protein>